<feature type="region of interest" description="Disordered" evidence="2">
    <location>
        <begin position="416"/>
        <end position="473"/>
    </location>
</feature>
<dbReference type="AlphaFoldDB" id="A0A0C9SQ53"/>
<protein>
    <submittedName>
        <fullName evidence="3">Uncharacterized protein</fullName>
    </submittedName>
</protein>
<dbReference type="Proteomes" id="UP000053263">
    <property type="component" value="Unassembled WGS sequence"/>
</dbReference>
<organism evidence="3 4">
    <name type="scientific">Plicaturopsis crispa FD-325 SS-3</name>
    <dbReference type="NCBI Taxonomy" id="944288"/>
    <lineage>
        <taxon>Eukaryota</taxon>
        <taxon>Fungi</taxon>
        <taxon>Dikarya</taxon>
        <taxon>Basidiomycota</taxon>
        <taxon>Agaricomycotina</taxon>
        <taxon>Agaricomycetes</taxon>
        <taxon>Agaricomycetidae</taxon>
        <taxon>Amylocorticiales</taxon>
        <taxon>Amylocorticiaceae</taxon>
        <taxon>Plicatura</taxon>
        <taxon>Plicaturopsis crispa</taxon>
    </lineage>
</organism>
<dbReference type="OrthoDB" id="2757368at2759"/>
<sequence>MSGQRPHTAPKTGPLYPPNFASSSNAPVQQQRQRPVSQEYPQRPPAHGYSGPQSASSSSSVPLLSTGLHYDYSRPAPQTAPPHQSQHYAQPLSAPLTAPPHPGSRQLPIRHASNPHPHPHPHPPLRIDTQQTGAFQLHIDQETVDSLAPAKALLEQAWALLTKNVTTEVAGLHAYYRRQREEAARAREENARLRHENARLVHENARLRRERNIARLGEGRAHGESEEFLAKNRALTKENVGLVEDLAAARGEIQSMDRRREDPGEMWRGVRETLRRDVESRVSSILSELQDQRLLRIDAEKKLADLEERIRTGTLTSPTPAYPGELSRLASAVATPSSCSAVSEPPPREIIDLMSPSPRPQHRMPSPPSSVTSDPHPMPMAVDESADMRPRKRPRPSLEADMQMDVEREWKEELHTARQDSPVAKQEAPLVKQEVQPAKREAPETKHFVMHEAPAARRESPEAVQDVRMPPSAKAERVECVSSPVSMGAPEAVSSSPPVPPQRPKISISHIQMLFTTNQDQMLCRLCILQRSAKASRASFPLTVAWHELVSHLETDHQSDCDELVSKKPADLAELRERLHRADHS</sequence>
<accession>A0A0C9SQ53</accession>
<name>A0A0C9SQ53_PLICR</name>
<feature type="compositionally biased region" description="Low complexity" evidence="2">
    <location>
        <begin position="50"/>
        <end position="65"/>
    </location>
</feature>
<dbReference type="EMBL" id="KN832578">
    <property type="protein sequence ID" value="KII83347.1"/>
    <property type="molecule type" value="Genomic_DNA"/>
</dbReference>
<proteinExistence type="predicted"/>
<feature type="coiled-coil region" evidence="1">
    <location>
        <begin position="176"/>
        <end position="210"/>
    </location>
</feature>
<feature type="region of interest" description="Disordered" evidence="2">
    <location>
        <begin position="1"/>
        <end position="128"/>
    </location>
</feature>
<dbReference type="HOGENOM" id="CLU_466235_0_0_1"/>
<gene>
    <name evidence="3" type="ORF">PLICRDRAFT_47228</name>
</gene>
<keyword evidence="4" id="KW-1185">Reference proteome</keyword>
<evidence type="ECO:0000256" key="1">
    <source>
        <dbReference type="SAM" id="Coils"/>
    </source>
</evidence>
<reference evidence="3 4" key="1">
    <citation type="submission" date="2014-06" db="EMBL/GenBank/DDBJ databases">
        <title>Evolutionary Origins and Diversification of the Mycorrhizal Mutualists.</title>
        <authorList>
            <consortium name="DOE Joint Genome Institute"/>
            <consortium name="Mycorrhizal Genomics Consortium"/>
            <person name="Kohler A."/>
            <person name="Kuo A."/>
            <person name="Nagy L.G."/>
            <person name="Floudas D."/>
            <person name="Copeland A."/>
            <person name="Barry K.W."/>
            <person name="Cichocki N."/>
            <person name="Veneault-Fourrey C."/>
            <person name="LaButti K."/>
            <person name="Lindquist E.A."/>
            <person name="Lipzen A."/>
            <person name="Lundell T."/>
            <person name="Morin E."/>
            <person name="Murat C."/>
            <person name="Riley R."/>
            <person name="Ohm R."/>
            <person name="Sun H."/>
            <person name="Tunlid A."/>
            <person name="Henrissat B."/>
            <person name="Grigoriev I.V."/>
            <person name="Hibbett D.S."/>
            <person name="Martin F."/>
        </authorList>
    </citation>
    <scope>NUCLEOTIDE SEQUENCE [LARGE SCALE GENOMIC DNA]</scope>
    <source>
        <strain evidence="3 4">FD-325 SS-3</strain>
    </source>
</reference>
<keyword evidence="1" id="KW-0175">Coiled coil</keyword>
<evidence type="ECO:0000256" key="2">
    <source>
        <dbReference type="SAM" id="MobiDB-lite"/>
    </source>
</evidence>
<evidence type="ECO:0000313" key="4">
    <source>
        <dbReference type="Proteomes" id="UP000053263"/>
    </source>
</evidence>
<evidence type="ECO:0000313" key="3">
    <source>
        <dbReference type="EMBL" id="KII83347.1"/>
    </source>
</evidence>
<feature type="region of interest" description="Disordered" evidence="2">
    <location>
        <begin position="337"/>
        <end position="400"/>
    </location>
</feature>
<feature type="compositionally biased region" description="Low complexity" evidence="2">
    <location>
        <begin position="27"/>
        <end position="36"/>
    </location>
</feature>
<feature type="compositionally biased region" description="Basic and acidic residues" evidence="2">
    <location>
        <begin position="437"/>
        <end position="461"/>
    </location>
</feature>